<dbReference type="EMBL" id="JBEXAE010000001">
    <property type="protein sequence ID" value="MET6989384.1"/>
    <property type="molecule type" value="Genomic_DNA"/>
</dbReference>
<feature type="transmembrane region" description="Helical" evidence="1">
    <location>
        <begin position="345"/>
        <end position="369"/>
    </location>
</feature>
<keyword evidence="1" id="KW-0812">Transmembrane</keyword>
<proteinExistence type="predicted"/>
<name>A0ABV2SSW0_9FLAO</name>
<evidence type="ECO:0000313" key="2">
    <source>
        <dbReference type="EMBL" id="MET6989384.1"/>
    </source>
</evidence>
<organism evidence="2 3">
    <name type="scientific">Sediminicola arcticus</name>
    <dbReference type="NCBI Taxonomy" id="1574308"/>
    <lineage>
        <taxon>Bacteria</taxon>
        <taxon>Pseudomonadati</taxon>
        <taxon>Bacteroidota</taxon>
        <taxon>Flavobacteriia</taxon>
        <taxon>Flavobacteriales</taxon>
        <taxon>Flavobacteriaceae</taxon>
        <taxon>Sediminicola</taxon>
    </lineage>
</organism>
<dbReference type="Proteomes" id="UP001549799">
    <property type="component" value="Unassembled WGS sequence"/>
</dbReference>
<evidence type="ECO:0000256" key="1">
    <source>
        <dbReference type="SAM" id="Phobius"/>
    </source>
</evidence>
<keyword evidence="3" id="KW-1185">Reference proteome</keyword>
<sequence>MENNRIKMTSFFKDIAFKISLVLLLLQYGLGFSQTAISVTSEVDTTSIKIGEQIRFKIQVEADSTAQIVFPEGQTFSPLEMVEVIMTDTVRKLDRITLQKIYALTQFDSGSYTLPRQQVVINGQNFFTDSVKIAVATIPVDTLSQKMYDIKPFLEVEKSNIDLWKNALWIFLSFAVIGMLVYWFLIRKKNLSEEEKVALLPPYDRALLELKRLENSKYIIQDEYKQYYSELTDIVRSYLEEDVHVSALESTTDQLIEKLELLKDAGELKLDDETIDQFKKVLQTADLVKFAKSKPETSVAEQDRKAIEQIVIKTKEALPEPDEEDLLLDEEYQEVLSRKKQKKKWTMAAAVSIGILFLTTIVSIGYYGWKPVKDTLLGHPTKILLEGDWLNSTYGYPPVNLETPSVLLRQDIKLTPEVKATVKEAQVFTFSDPDALFYIGVSSTTFSSQETEPDFQNSVEQVLKSFEAKGAKNITTKQEEFKTISGTLGLKIYGSGKFTLPQSNEEVNGKYAIIIFGGKGFQQQIIINWMEDDGYAENIVNRITNSIEVKTGA</sequence>
<comment type="caution">
    <text evidence="2">The sequence shown here is derived from an EMBL/GenBank/DDBJ whole genome shotgun (WGS) entry which is preliminary data.</text>
</comment>
<reference evidence="2 3" key="1">
    <citation type="submission" date="2024-07" db="EMBL/GenBank/DDBJ databases">
        <title>The genome sequence of type strain Sediminicola arcticus GDMCC 1.2805.</title>
        <authorList>
            <person name="Liu Y."/>
        </authorList>
    </citation>
    <scope>NUCLEOTIDE SEQUENCE [LARGE SCALE GENOMIC DNA]</scope>
    <source>
        <strain evidence="2 3">GDMCC 1.2805</strain>
    </source>
</reference>
<feature type="transmembrane region" description="Helical" evidence="1">
    <location>
        <begin position="167"/>
        <end position="186"/>
    </location>
</feature>
<evidence type="ECO:0008006" key="4">
    <source>
        <dbReference type="Google" id="ProtNLM"/>
    </source>
</evidence>
<accession>A0ABV2SSW0</accession>
<evidence type="ECO:0000313" key="3">
    <source>
        <dbReference type="Proteomes" id="UP001549799"/>
    </source>
</evidence>
<keyword evidence="1" id="KW-1133">Transmembrane helix</keyword>
<gene>
    <name evidence="2" type="ORF">ABXZ36_01830</name>
</gene>
<protein>
    <recommendedName>
        <fullName evidence="4">Protein BatD</fullName>
    </recommendedName>
</protein>
<keyword evidence="1" id="KW-0472">Membrane</keyword>